<evidence type="ECO:0000313" key="3">
    <source>
        <dbReference type="Proteomes" id="UP001054945"/>
    </source>
</evidence>
<accession>A0AAV4UV62</accession>
<evidence type="ECO:0000313" key="2">
    <source>
        <dbReference type="EMBL" id="GIY61589.1"/>
    </source>
</evidence>
<sequence>MAVFDTHTLPMPDVSNSPFPGVISALPPRMKRRKQPNSYAMHSDRESGSVFQPRRHAGKRGGKKLWSYLHYY</sequence>
<protein>
    <submittedName>
        <fullName evidence="2">Uncharacterized protein</fullName>
    </submittedName>
</protein>
<dbReference type="AlphaFoldDB" id="A0AAV4UV62"/>
<gene>
    <name evidence="2" type="ORF">CEXT_181831</name>
</gene>
<comment type="caution">
    <text evidence="2">The sequence shown here is derived from an EMBL/GenBank/DDBJ whole genome shotgun (WGS) entry which is preliminary data.</text>
</comment>
<dbReference type="Proteomes" id="UP001054945">
    <property type="component" value="Unassembled WGS sequence"/>
</dbReference>
<reference evidence="2 3" key="1">
    <citation type="submission" date="2021-06" db="EMBL/GenBank/DDBJ databases">
        <title>Caerostris extrusa draft genome.</title>
        <authorList>
            <person name="Kono N."/>
            <person name="Arakawa K."/>
        </authorList>
    </citation>
    <scope>NUCLEOTIDE SEQUENCE [LARGE SCALE GENOMIC DNA]</scope>
</reference>
<proteinExistence type="predicted"/>
<organism evidence="2 3">
    <name type="scientific">Caerostris extrusa</name>
    <name type="common">Bark spider</name>
    <name type="synonym">Caerostris bankana</name>
    <dbReference type="NCBI Taxonomy" id="172846"/>
    <lineage>
        <taxon>Eukaryota</taxon>
        <taxon>Metazoa</taxon>
        <taxon>Ecdysozoa</taxon>
        <taxon>Arthropoda</taxon>
        <taxon>Chelicerata</taxon>
        <taxon>Arachnida</taxon>
        <taxon>Araneae</taxon>
        <taxon>Araneomorphae</taxon>
        <taxon>Entelegynae</taxon>
        <taxon>Araneoidea</taxon>
        <taxon>Araneidae</taxon>
        <taxon>Caerostris</taxon>
    </lineage>
</organism>
<keyword evidence="3" id="KW-1185">Reference proteome</keyword>
<name>A0AAV4UV62_CAEEX</name>
<evidence type="ECO:0000256" key="1">
    <source>
        <dbReference type="SAM" id="MobiDB-lite"/>
    </source>
</evidence>
<dbReference type="EMBL" id="BPLR01013488">
    <property type="protein sequence ID" value="GIY61589.1"/>
    <property type="molecule type" value="Genomic_DNA"/>
</dbReference>
<feature type="region of interest" description="Disordered" evidence="1">
    <location>
        <begin position="15"/>
        <end position="60"/>
    </location>
</feature>